<evidence type="ECO:0000313" key="1">
    <source>
        <dbReference type="EMBL" id="GAA3534640.1"/>
    </source>
</evidence>
<gene>
    <name evidence="1" type="ORF">GCM10022263_23340</name>
</gene>
<reference evidence="2" key="1">
    <citation type="journal article" date="2019" name="Int. J. Syst. Evol. Microbiol.">
        <title>The Global Catalogue of Microorganisms (GCM) 10K type strain sequencing project: providing services to taxonomists for standard genome sequencing and annotation.</title>
        <authorList>
            <consortium name="The Broad Institute Genomics Platform"/>
            <consortium name="The Broad Institute Genome Sequencing Center for Infectious Disease"/>
            <person name="Wu L."/>
            <person name="Ma J."/>
        </authorList>
    </citation>
    <scope>NUCLEOTIDE SEQUENCE [LARGE SCALE GENOMIC DNA]</scope>
    <source>
        <strain evidence="2">JCM 17460</strain>
    </source>
</reference>
<sequence>MVSRNKYVVKTDGLSTSERVELCRELLALAAPDVATFETDIPWSMAAEWPTEVREAAEHLSSLRTPKRGEDRLYRRTGVRQNGEVAVWDAFVAFAPYSFDASAWAPGPRRLVALADCAQSIAVDLTRDQIALLSTAVEARLVPTRR</sequence>
<comment type="caution">
    <text evidence="1">The sequence shown here is derived from an EMBL/GenBank/DDBJ whole genome shotgun (WGS) entry which is preliminary data.</text>
</comment>
<proteinExistence type="predicted"/>
<name>A0ABP6VF37_9ACTN</name>
<keyword evidence="2" id="KW-1185">Reference proteome</keyword>
<dbReference type="EMBL" id="BAABBB010000012">
    <property type="protein sequence ID" value="GAA3534640.1"/>
    <property type="molecule type" value="Genomic_DNA"/>
</dbReference>
<dbReference type="RefSeq" id="WP_344771428.1">
    <property type="nucleotide sequence ID" value="NZ_BAABBB010000012.1"/>
</dbReference>
<protein>
    <recommendedName>
        <fullName evidence="3">DUF1801 domain-containing protein</fullName>
    </recommendedName>
</protein>
<dbReference type="Proteomes" id="UP001500301">
    <property type="component" value="Unassembled WGS sequence"/>
</dbReference>
<evidence type="ECO:0000313" key="2">
    <source>
        <dbReference type="Proteomes" id="UP001500301"/>
    </source>
</evidence>
<organism evidence="1 2">
    <name type="scientific">Nocardioides daeguensis</name>
    <dbReference type="NCBI Taxonomy" id="908359"/>
    <lineage>
        <taxon>Bacteria</taxon>
        <taxon>Bacillati</taxon>
        <taxon>Actinomycetota</taxon>
        <taxon>Actinomycetes</taxon>
        <taxon>Propionibacteriales</taxon>
        <taxon>Nocardioidaceae</taxon>
        <taxon>Nocardioides</taxon>
    </lineage>
</organism>
<accession>A0ABP6VF37</accession>
<evidence type="ECO:0008006" key="3">
    <source>
        <dbReference type="Google" id="ProtNLM"/>
    </source>
</evidence>